<comment type="catalytic activity">
    <reaction evidence="7">
        <text>O-phospho-L-seryl-[protein] + H2O = L-seryl-[protein] + phosphate</text>
        <dbReference type="Rhea" id="RHEA:20629"/>
        <dbReference type="Rhea" id="RHEA-COMP:9863"/>
        <dbReference type="Rhea" id="RHEA-COMP:11604"/>
        <dbReference type="ChEBI" id="CHEBI:15377"/>
        <dbReference type="ChEBI" id="CHEBI:29999"/>
        <dbReference type="ChEBI" id="CHEBI:43474"/>
        <dbReference type="ChEBI" id="CHEBI:83421"/>
        <dbReference type="EC" id="3.1.3.16"/>
    </reaction>
</comment>
<evidence type="ECO:0000256" key="4">
    <source>
        <dbReference type="ARBA" id="ARBA00022801"/>
    </source>
</evidence>
<evidence type="ECO:0000256" key="5">
    <source>
        <dbReference type="ARBA" id="ARBA00022912"/>
    </source>
</evidence>
<dbReference type="EMBL" id="JAOAOG010000318">
    <property type="protein sequence ID" value="KAJ6229722.1"/>
    <property type="molecule type" value="Genomic_DNA"/>
</dbReference>
<dbReference type="InterPro" id="IPR006186">
    <property type="entry name" value="Ser/Thr-sp_prot-phosphatase"/>
</dbReference>
<dbReference type="PANTHER" id="PTHR11668">
    <property type="entry name" value="SERINE/THREONINE PROTEIN PHOSPHATASE"/>
    <property type="match status" value="1"/>
</dbReference>
<reference evidence="10" key="1">
    <citation type="submission" date="2022-08" db="EMBL/GenBank/DDBJ databases">
        <title>Novel sulfate-reducing endosymbionts in the free-living metamonad Anaeramoeba.</title>
        <authorList>
            <person name="Jerlstrom-Hultqvist J."/>
            <person name="Cepicka I."/>
            <person name="Gallot-Lavallee L."/>
            <person name="Salas-Leiva D."/>
            <person name="Curtis B.A."/>
            <person name="Zahonova K."/>
            <person name="Pipaliya S."/>
            <person name="Dacks J."/>
            <person name="Roger A.J."/>
        </authorList>
    </citation>
    <scope>NUCLEOTIDE SEQUENCE</scope>
    <source>
        <strain evidence="10">Schooner1</strain>
    </source>
</reference>
<protein>
    <recommendedName>
        <fullName evidence="2">protein-serine/threonine phosphatase</fullName>
        <ecNumber evidence="2">3.1.3.16</ecNumber>
    </recommendedName>
</protein>
<keyword evidence="5" id="KW-0904">Protein phosphatase</keyword>
<accession>A0ABQ8XAM8</accession>
<dbReference type="SUPFAM" id="SSF56300">
    <property type="entry name" value="Metallo-dependent phosphatases"/>
    <property type="match status" value="1"/>
</dbReference>
<dbReference type="Gene3D" id="3.60.21.10">
    <property type="match status" value="2"/>
</dbReference>
<dbReference type="PANTHER" id="PTHR11668:SF300">
    <property type="entry name" value="SERINE_THREONINE-PROTEIN PHOSPHATASE"/>
    <property type="match status" value="1"/>
</dbReference>
<dbReference type="InterPro" id="IPR031675">
    <property type="entry name" value="STPPase_N"/>
</dbReference>
<comment type="catalytic activity">
    <reaction evidence="8">
        <text>O-phospho-L-threonyl-[protein] + H2O = L-threonyl-[protein] + phosphate</text>
        <dbReference type="Rhea" id="RHEA:47004"/>
        <dbReference type="Rhea" id="RHEA-COMP:11060"/>
        <dbReference type="Rhea" id="RHEA-COMP:11605"/>
        <dbReference type="ChEBI" id="CHEBI:15377"/>
        <dbReference type="ChEBI" id="CHEBI:30013"/>
        <dbReference type="ChEBI" id="CHEBI:43474"/>
        <dbReference type="ChEBI" id="CHEBI:61977"/>
        <dbReference type="EC" id="3.1.3.16"/>
    </reaction>
</comment>
<dbReference type="PRINTS" id="PR00114">
    <property type="entry name" value="STPHPHTASE"/>
</dbReference>
<dbReference type="Proteomes" id="UP001150062">
    <property type="component" value="Unassembled WGS sequence"/>
</dbReference>
<evidence type="ECO:0000256" key="8">
    <source>
        <dbReference type="ARBA" id="ARBA00048336"/>
    </source>
</evidence>
<evidence type="ECO:0000256" key="7">
    <source>
        <dbReference type="ARBA" id="ARBA00047761"/>
    </source>
</evidence>
<comment type="cofactor">
    <cofactor evidence="1">
        <name>Mn(2+)</name>
        <dbReference type="ChEBI" id="CHEBI:29035"/>
    </cofactor>
</comment>
<evidence type="ECO:0000256" key="1">
    <source>
        <dbReference type="ARBA" id="ARBA00001936"/>
    </source>
</evidence>
<evidence type="ECO:0000259" key="9">
    <source>
        <dbReference type="SMART" id="SM00156"/>
    </source>
</evidence>
<name>A0ABQ8XAM8_9EUKA</name>
<dbReference type="InterPro" id="IPR050341">
    <property type="entry name" value="PP1_catalytic_subunit"/>
</dbReference>
<evidence type="ECO:0000313" key="11">
    <source>
        <dbReference type="Proteomes" id="UP001150062"/>
    </source>
</evidence>
<evidence type="ECO:0000256" key="6">
    <source>
        <dbReference type="ARBA" id="ARBA00023211"/>
    </source>
</evidence>
<dbReference type="InterPro" id="IPR029052">
    <property type="entry name" value="Metallo-depent_PP-like"/>
</dbReference>
<dbReference type="Pfam" id="PF16891">
    <property type="entry name" value="STPPase_N"/>
    <property type="match status" value="1"/>
</dbReference>
<dbReference type="Pfam" id="PF00149">
    <property type="entry name" value="Metallophos"/>
    <property type="match status" value="1"/>
</dbReference>
<feature type="domain" description="Serine/threonine specific protein phosphatases" evidence="9">
    <location>
        <begin position="28"/>
        <end position="226"/>
    </location>
</feature>
<dbReference type="InterPro" id="IPR004843">
    <property type="entry name" value="Calcineurin-like_PHP"/>
</dbReference>
<evidence type="ECO:0000313" key="10">
    <source>
        <dbReference type="EMBL" id="KAJ6229722.1"/>
    </source>
</evidence>
<evidence type="ECO:0000256" key="2">
    <source>
        <dbReference type="ARBA" id="ARBA00013081"/>
    </source>
</evidence>
<organism evidence="10 11">
    <name type="scientific">Anaeramoeba flamelloides</name>
    <dbReference type="NCBI Taxonomy" id="1746091"/>
    <lineage>
        <taxon>Eukaryota</taxon>
        <taxon>Metamonada</taxon>
        <taxon>Anaeramoebidae</taxon>
        <taxon>Anaeramoeba</taxon>
    </lineage>
</organism>
<keyword evidence="4" id="KW-0378">Hydrolase</keyword>
<keyword evidence="6" id="KW-0464">Manganese</keyword>
<proteinExistence type="predicted"/>
<keyword evidence="3" id="KW-0479">Metal-binding</keyword>
<comment type="caution">
    <text evidence="10">The sequence shown here is derived from an EMBL/GenBank/DDBJ whole genome shotgun (WGS) entry which is preliminary data.</text>
</comment>
<gene>
    <name evidence="10" type="ORF">M0813_07505</name>
</gene>
<dbReference type="EC" id="3.1.3.16" evidence="2"/>
<dbReference type="SMART" id="SM00156">
    <property type="entry name" value="PP2Ac"/>
    <property type="match status" value="1"/>
</dbReference>
<keyword evidence="11" id="KW-1185">Reference proteome</keyword>
<evidence type="ECO:0000256" key="3">
    <source>
        <dbReference type="ARBA" id="ARBA00022723"/>
    </source>
</evidence>
<sequence length="336" mass="38985">MNRLVLDSMISRLKKVNNPKYDRKKIKLKEQEIRLLIKHAKAIFLNQPILLELNPPINICGKRRYSIQLWKSFCRCFECLPLSAIIGDKIFCVHGGLSPHLKTPNDIKKLERPTEVNDSGLICDLLWSDPSEEFDGWGENERGVSYTFGEKIVQKFCDENDFDLICRAHQVVEYGYEFFADQLLVTVFSAPNYCGEFDNSGGIMIVDEEYLKWKGSTSILKLRNFTNYLNRCSYVMNKNKSKLCELCKKINNLDIIEDLDHFLWNYPAYENNRKIWISELKKINISNILNNNNISNIIIKKDSNSLLALVGNKLIFESLIKFLNKNLGIRANKRGQ</sequence>